<dbReference type="GO" id="GO:0031491">
    <property type="term" value="F:nucleosome binding"/>
    <property type="evidence" value="ECO:0007669"/>
    <property type="project" value="TreeGrafter"/>
</dbReference>
<evidence type="ECO:0000256" key="1">
    <source>
        <dbReference type="ARBA" id="ARBA00002687"/>
    </source>
</evidence>
<dbReference type="GO" id="GO:0006325">
    <property type="term" value="P:chromatin organization"/>
    <property type="evidence" value="ECO:0007669"/>
    <property type="project" value="InterPro"/>
</dbReference>
<reference evidence="7" key="1">
    <citation type="journal article" date="2020" name="Stud. Mycol.">
        <title>101 Dothideomycetes genomes: a test case for predicting lifestyles and emergence of pathogens.</title>
        <authorList>
            <person name="Haridas S."/>
            <person name="Albert R."/>
            <person name="Binder M."/>
            <person name="Bloem J."/>
            <person name="Labutti K."/>
            <person name="Salamov A."/>
            <person name="Andreopoulos B."/>
            <person name="Baker S."/>
            <person name="Barry K."/>
            <person name="Bills G."/>
            <person name="Bluhm B."/>
            <person name="Cannon C."/>
            <person name="Castanera R."/>
            <person name="Culley D."/>
            <person name="Daum C."/>
            <person name="Ezra D."/>
            <person name="Gonzalez J."/>
            <person name="Henrissat B."/>
            <person name="Kuo A."/>
            <person name="Liang C."/>
            <person name="Lipzen A."/>
            <person name="Lutzoni F."/>
            <person name="Magnuson J."/>
            <person name="Mondo S."/>
            <person name="Nolan M."/>
            <person name="Ohm R."/>
            <person name="Pangilinan J."/>
            <person name="Park H.-J."/>
            <person name="Ramirez L."/>
            <person name="Alfaro M."/>
            <person name="Sun H."/>
            <person name="Tritt A."/>
            <person name="Yoshinaga Y."/>
            <person name="Zwiers L.-H."/>
            <person name="Turgeon B."/>
            <person name="Goodwin S."/>
            <person name="Spatafora J."/>
            <person name="Crous P."/>
            <person name="Grigoriev I."/>
        </authorList>
    </citation>
    <scope>NUCLEOTIDE SEQUENCE</scope>
    <source>
        <strain evidence="7">CBS 101060</strain>
    </source>
</reference>
<feature type="region of interest" description="Disordered" evidence="6">
    <location>
        <begin position="394"/>
        <end position="450"/>
    </location>
</feature>
<comment type="function">
    <text evidence="1">Has a role in a nucleosome assembly pathway that is required for the integrity of heterochromatin and proper chromosome segregation.</text>
</comment>
<feature type="compositionally biased region" description="Acidic residues" evidence="6">
    <location>
        <begin position="1987"/>
        <end position="2053"/>
    </location>
</feature>
<name>A0A9P4S896_9PEZI</name>
<sequence>MVISTWKTLNLESDNESEDEVDDTKEIQIEETLKLYQAALKLHAEGPDSYERAAEAYQALFRSEIFRYPESFTEYQRLEAYGSVNEYETALQDELDTGPMAPIPGDSAPNTLPQLLHLAHKNHGQFILDCLEYDLKRHLAAVHNEILPEQLDQIAKAAAPSLQLFAQALDKDDTDLDLWSRTSSVARMVGSGRIARFCLEAVLDGDEEGLDTILHLPGLEEAAAGQRLREAAQQFQDDLSLLQEPLSHMKRKNLSSAIKRCMNPYPMIPTPSKDRDSQILGQEPIRIPLCPPKRDWYSVGEALLGHVLYNEQVGAVATTAVPMDFGPGAGITIKLPEISDMDQEQLLQAHIAAETEHEASETPKETVFHMTQDSTTENITNVELVGDEDVKMDDANSEGLSQAPDTGSKDDNEGANTLPRKRSTDSAGLPETADGGRLRSKRIRARESVGDGSNAVDAAAALLAKQIEERLQPFVYADECLFDTIGPLFDKLGITTFGSAQSLRDIVNRSSTAEYRSNENPMGRAMRDLYAIIQKVPPQAVGIFLNNEIIDQLGGSSREAGLNAFLGPAKSNLPQTCDKPVLVAGEALPQLVEFVNSNWLSIKEATFSWVEKLLRQDYNKPNKRSSRWTESTYIRCQWPDDLKRVLVQICVHMDEYIYDCMLQEVNDINISQINNAANGHQEQLSAKQNSTVDMVQSLFEIHLDVYSLIKHPGSGVDVATQILQKDRLERWSSLARDAVNLRVGNEDELLSDDLAIRHIWATAFHISVSDDVPQEHILKCIEEVRALVALREEPPIQLQNNAVMPELSVIAADRELTKISMKDFFLRIFDHDEEDPVAVIETLEPILELSDVRIRPSGSTNVGGITDVDVEGGPVLKPEGTESTGLLPYREMAKFLENASVSLRLSLWRRLKEAYEAIEYPPKVVSCCLRTLETLVKEFQSPAYYDSPKEQRDFLLLKWIRLIQDSLIKVCELLKHDRTSLDCIDESRLQTSLTALFQLLHLLYASNFYEDAIRAGYLPTVTLNKAALSVVLNKLHDLQIRAWIIIYHLLKEGMTQEPQAFATPAEDRYEFLRHVHYAAGTRGFCQAANKVLLRLIKEEMLQLSNVDGYDLELSQVLYDLYGLKCFTNPMDYLDHGCLAEQLDKRTAIQILSFLMVQANKINIKDLLKADLKTSIDKVHGALGRAKPSEDVAMNKRLFMSFMRSPINPVDLFRSLHGIGSLSTKPIPPNKAAIGSRGWYFLMGFIALNKFKSQKRVTAGPTEDLNIAIAFFAQDLEYNTERWETWYRLAQAYDFQLEDAVSWSSEKLNNNSHEIVHFQRSAIHCYTMATACAVRAAVLDFETVSKVSDMYTDFGMRVYASSREPFSSQAFMFKEGEERYYSGNSMYMGIPFKDLNNYKAWKLASGLFKRAITGKPDHWMNHYMLSKCLWKMRQCDDEIQRWPDKAQPSTDEVLKPILRAVEILPERRDSRKEPTLEPHYKIVSLVHKMVRRKELQVDKASETLQAISYAKSIDPPDGLENWDDYVLKILKALRNADKSGWHHRMTVRAAQVIYDGAADDMLGAAGAKYELTQQIFTKTMSMQVWKPEHERPGRHFVYTTRYLRFFLQLLVQTNDRQNLELLTKRVRRRPHEYFDHTKLWADLCVPYLQLLRRRGQIPISHEDTVFKSLNPEEFESRSKRLEAWCQDPESHSIVLDVLRDAMELKRVNNNLMKPTLMDDLIMDAYAMLYSTIGPTLDSPPTAVSSEPPKGQQAPAGPLQGLFGPPGAGIMSVGNVMNFDRTIESSQKHTSKDSSGVQVTPFTLASGAATLGQMPGLLTADPKPRLKAIGRRELMRKAEGACIKAAAPTIPIRSGSSAHRSAGGEVMVGVERSASIPRMRTQSLASPRTQQPHGSNVDLIAATSADTEDDNSNTEGGVRLEIPKKEDEAADTSAPGSVHDDADDESELSELDEDNIILERRTTQPKVMFPGLLARVGNSTVASTSGKDDEGEEDEGGEEEAGEDDEGVEEEGEEEEELEDGGDEEELEVNGDEDHGEGEAENEGDDTGVDVDKEE</sequence>
<feature type="compositionally biased region" description="Acidic residues" evidence="6">
    <location>
        <begin position="1939"/>
        <end position="1954"/>
    </location>
</feature>
<evidence type="ECO:0000256" key="6">
    <source>
        <dbReference type="SAM" id="MobiDB-lite"/>
    </source>
</evidence>
<dbReference type="GO" id="GO:0005634">
    <property type="term" value="C:nucleus"/>
    <property type="evidence" value="ECO:0007669"/>
    <property type="project" value="UniProtKB-SubCell"/>
</dbReference>
<dbReference type="PANTHER" id="PTHR15502:SF7">
    <property type="entry name" value="CALCINEURIN-BINDING PROTEIN CABIN-1"/>
    <property type="match status" value="1"/>
</dbReference>
<feature type="compositionally biased region" description="Polar residues" evidence="6">
    <location>
        <begin position="1878"/>
        <end position="1892"/>
    </location>
</feature>
<evidence type="ECO:0000313" key="7">
    <source>
        <dbReference type="EMBL" id="KAF2837923.1"/>
    </source>
</evidence>
<keyword evidence="8" id="KW-1185">Reference proteome</keyword>
<dbReference type="Proteomes" id="UP000799429">
    <property type="component" value="Unassembled WGS sequence"/>
</dbReference>
<evidence type="ECO:0000256" key="2">
    <source>
        <dbReference type="ARBA" id="ARBA00004123"/>
    </source>
</evidence>
<dbReference type="GO" id="GO:0000417">
    <property type="term" value="C:HIR complex"/>
    <property type="evidence" value="ECO:0007669"/>
    <property type="project" value="TreeGrafter"/>
</dbReference>
<evidence type="ECO:0000313" key="8">
    <source>
        <dbReference type="Proteomes" id="UP000799429"/>
    </source>
</evidence>
<evidence type="ECO:0000256" key="3">
    <source>
        <dbReference type="ARBA" id="ARBA00007335"/>
    </source>
</evidence>
<feature type="region of interest" description="Disordered" evidence="6">
    <location>
        <begin position="1869"/>
        <end position="2053"/>
    </location>
</feature>
<accession>A0A9P4S896</accession>
<dbReference type="PANTHER" id="PTHR15502">
    <property type="entry name" value="CALCINEURIN-BINDING PROTEIN CABIN 1-RELATED"/>
    <property type="match status" value="1"/>
</dbReference>
<gene>
    <name evidence="7" type="ORF">M501DRAFT_957458</name>
</gene>
<comment type="similarity">
    <text evidence="3">Belongs to the HIR3 family.</text>
</comment>
<dbReference type="EMBL" id="MU006098">
    <property type="protein sequence ID" value="KAF2837923.1"/>
    <property type="molecule type" value="Genomic_DNA"/>
</dbReference>
<evidence type="ECO:0000256" key="5">
    <source>
        <dbReference type="ARBA" id="ARBA00023242"/>
    </source>
</evidence>
<protein>
    <recommendedName>
        <fullName evidence="4">Histone transcription regulator 3 homolog</fullName>
    </recommendedName>
</protein>
<evidence type="ECO:0000256" key="4">
    <source>
        <dbReference type="ARBA" id="ARBA00014848"/>
    </source>
</evidence>
<organism evidence="7 8">
    <name type="scientific">Patellaria atrata CBS 101060</name>
    <dbReference type="NCBI Taxonomy" id="1346257"/>
    <lineage>
        <taxon>Eukaryota</taxon>
        <taxon>Fungi</taxon>
        <taxon>Dikarya</taxon>
        <taxon>Ascomycota</taxon>
        <taxon>Pezizomycotina</taxon>
        <taxon>Dothideomycetes</taxon>
        <taxon>Dothideomycetes incertae sedis</taxon>
        <taxon>Patellariales</taxon>
        <taxon>Patellariaceae</taxon>
        <taxon>Patellaria</taxon>
    </lineage>
</organism>
<comment type="caution">
    <text evidence="7">The sequence shown here is derived from an EMBL/GenBank/DDBJ whole genome shotgun (WGS) entry which is preliminary data.</text>
</comment>
<keyword evidence="5" id="KW-0539">Nucleus</keyword>
<comment type="subcellular location">
    <subcellularLocation>
        <location evidence="2">Nucleus</location>
    </subcellularLocation>
</comment>
<dbReference type="OrthoDB" id="77564at2759"/>
<dbReference type="InterPro" id="IPR033053">
    <property type="entry name" value="Hir3/CABIN1"/>
</dbReference>
<proteinExistence type="inferred from homology"/>